<dbReference type="HOGENOM" id="CLU_027686_5_2_1"/>
<keyword evidence="6 8" id="KW-0663">Pyridoxal phosphate</keyword>
<dbReference type="FunFam" id="3.90.1150.10:FF:000049">
    <property type="entry name" value="Alanine-glyoxylate aminotransferase 1"/>
    <property type="match status" value="1"/>
</dbReference>
<evidence type="ECO:0000256" key="6">
    <source>
        <dbReference type="ARBA" id="ARBA00022898"/>
    </source>
</evidence>
<dbReference type="EC" id="2.6.1.44" evidence="3"/>
<evidence type="ECO:0000256" key="9">
    <source>
        <dbReference type="RuleBase" id="RU004075"/>
    </source>
</evidence>
<dbReference type="PIRSF" id="PIRSF000524">
    <property type="entry name" value="SPT"/>
    <property type="match status" value="1"/>
</dbReference>
<dbReference type="InterPro" id="IPR000192">
    <property type="entry name" value="Aminotrans_V_dom"/>
</dbReference>
<dbReference type="FunFam" id="3.40.640.10:FF:000027">
    <property type="entry name" value="Serine--pyruvate aminotransferase, mitochondrial"/>
    <property type="match status" value="1"/>
</dbReference>
<dbReference type="PANTHER" id="PTHR21152">
    <property type="entry name" value="AMINOTRANSFERASE CLASS V"/>
    <property type="match status" value="1"/>
</dbReference>
<gene>
    <name evidence="12" type="ORF">JL09_g1235</name>
</gene>
<evidence type="ECO:0000313" key="12">
    <source>
        <dbReference type="EMBL" id="KGK39616.1"/>
    </source>
</evidence>
<evidence type="ECO:0000313" key="13">
    <source>
        <dbReference type="Proteomes" id="UP000029867"/>
    </source>
</evidence>
<dbReference type="InterPro" id="IPR015421">
    <property type="entry name" value="PyrdxlP-dep_Trfase_major"/>
</dbReference>
<accession>A0A099P6F8</accession>
<dbReference type="eggNOG" id="KOG2862">
    <property type="taxonomic scope" value="Eukaryota"/>
</dbReference>
<keyword evidence="5" id="KW-0808">Transferase</keyword>
<comment type="caution">
    <text evidence="12">The sequence shown here is derived from an EMBL/GenBank/DDBJ whole genome shotgun (WGS) entry which is preliminary data.</text>
</comment>
<dbReference type="InterPro" id="IPR020578">
    <property type="entry name" value="Aminotrans_V_PyrdxlP_BS"/>
</dbReference>
<dbReference type="Gene3D" id="3.90.1150.10">
    <property type="entry name" value="Aspartate Aminotransferase, domain 1"/>
    <property type="match status" value="1"/>
</dbReference>
<dbReference type="Proteomes" id="UP000029867">
    <property type="component" value="Unassembled WGS sequence"/>
</dbReference>
<keyword evidence="4" id="KW-0032">Aminotransferase</keyword>
<dbReference type="InterPro" id="IPR015424">
    <property type="entry name" value="PyrdxlP-dep_Trfase"/>
</dbReference>
<dbReference type="VEuPathDB" id="FungiDB:C5L36_0C06640"/>
<evidence type="ECO:0000256" key="1">
    <source>
        <dbReference type="ARBA" id="ARBA00001933"/>
    </source>
</evidence>
<evidence type="ECO:0000256" key="7">
    <source>
        <dbReference type="PIRSR" id="PIRSR000524-1"/>
    </source>
</evidence>
<dbReference type="EMBL" id="JQFK01000007">
    <property type="protein sequence ID" value="KGK39616.1"/>
    <property type="molecule type" value="Genomic_DNA"/>
</dbReference>
<evidence type="ECO:0000256" key="3">
    <source>
        <dbReference type="ARBA" id="ARBA00013049"/>
    </source>
</evidence>
<comment type="cofactor">
    <cofactor evidence="1 8 10">
        <name>pyridoxal 5'-phosphate</name>
        <dbReference type="ChEBI" id="CHEBI:597326"/>
    </cofactor>
</comment>
<dbReference type="PROSITE" id="PS00595">
    <property type="entry name" value="AA_TRANSFER_CLASS_5"/>
    <property type="match status" value="1"/>
</dbReference>
<feature type="modified residue" description="N6-(pyridoxal phosphate)lysine" evidence="8">
    <location>
        <position position="196"/>
    </location>
</feature>
<dbReference type="SUPFAM" id="SSF53383">
    <property type="entry name" value="PLP-dependent transferases"/>
    <property type="match status" value="1"/>
</dbReference>
<feature type="domain" description="Aminotransferase class V" evidence="11">
    <location>
        <begin position="78"/>
        <end position="338"/>
    </location>
</feature>
<evidence type="ECO:0000256" key="2">
    <source>
        <dbReference type="ARBA" id="ARBA00009236"/>
    </source>
</evidence>
<feature type="binding site" evidence="7">
    <location>
        <position position="349"/>
    </location>
    <ligand>
        <name>substrate</name>
    </ligand>
</feature>
<dbReference type="InterPro" id="IPR015422">
    <property type="entry name" value="PyrdxlP-dep_Trfase_small"/>
</dbReference>
<dbReference type="GO" id="GO:0019265">
    <property type="term" value="P:glycine biosynthetic process, by transamination of glyoxylate"/>
    <property type="evidence" value="ECO:0007669"/>
    <property type="project" value="EnsemblFungi"/>
</dbReference>
<dbReference type="PANTHER" id="PTHR21152:SF24">
    <property type="entry name" value="ALANINE--GLYOXYLATE AMINOTRANSFERASE 1"/>
    <property type="match status" value="1"/>
</dbReference>
<reference evidence="13" key="1">
    <citation type="journal article" date="2014" name="Microb. Cell Fact.">
        <title>Exploiting Issatchenkia orientalis SD108 for succinic acid production.</title>
        <authorList>
            <person name="Xiao H."/>
            <person name="Shao Z."/>
            <person name="Jiang Y."/>
            <person name="Dole S."/>
            <person name="Zhao H."/>
        </authorList>
    </citation>
    <scope>NUCLEOTIDE SEQUENCE [LARGE SCALE GENOMIC DNA]</scope>
    <source>
        <strain evidence="13">SD108</strain>
    </source>
</reference>
<protein>
    <recommendedName>
        <fullName evidence="3">alanine--glyoxylate transaminase</fullName>
        <ecNumber evidence="3">2.6.1.44</ecNumber>
    </recommendedName>
</protein>
<dbReference type="InterPro" id="IPR024169">
    <property type="entry name" value="SP_NH2Trfase/AEP_transaminase"/>
</dbReference>
<dbReference type="Gene3D" id="3.40.640.10">
    <property type="entry name" value="Type I PLP-dependent aspartate aminotransferase-like (Major domain)"/>
    <property type="match status" value="1"/>
</dbReference>
<dbReference type="AlphaFoldDB" id="A0A099P6F8"/>
<evidence type="ECO:0000256" key="8">
    <source>
        <dbReference type="PIRSR" id="PIRSR000524-50"/>
    </source>
</evidence>
<dbReference type="GO" id="GO:0005777">
    <property type="term" value="C:peroxisome"/>
    <property type="evidence" value="ECO:0007669"/>
    <property type="project" value="TreeGrafter"/>
</dbReference>
<evidence type="ECO:0000256" key="4">
    <source>
        <dbReference type="ARBA" id="ARBA00022576"/>
    </source>
</evidence>
<evidence type="ECO:0000259" key="11">
    <source>
        <dbReference type="Pfam" id="PF00266"/>
    </source>
</evidence>
<evidence type="ECO:0000256" key="10">
    <source>
        <dbReference type="RuleBase" id="RU004504"/>
    </source>
</evidence>
<name>A0A099P6F8_PICKU</name>
<dbReference type="GO" id="GO:0008453">
    <property type="term" value="F:alanine-glyoxylate transaminase activity"/>
    <property type="evidence" value="ECO:0007669"/>
    <property type="project" value="UniProtKB-EC"/>
</dbReference>
<organism evidence="12 13">
    <name type="scientific">Pichia kudriavzevii</name>
    <name type="common">Yeast</name>
    <name type="synonym">Issatchenkia orientalis</name>
    <dbReference type="NCBI Taxonomy" id="4909"/>
    <lineage>
        <taxon>Eukaryota</taxon>
        <taxon>Fungi</taxon>
        <taxon>Dikarya</taxon>
        <taxon>Ascomycota</taxon>
        <taxon>Saccharomycotina</taxon>
        <taxon>Pichiomycetes</taxon>
        <taxon>Pichiales</taxon>
        <taxon>Pichiaceae</taxon>
        <taxon>Pichia</taxon>
    </lineage>
</organism>
<sequence>MSRKLTFIPGPIEFSANVLKAMATPSQAHTSPEFIKVFQSALQKTRRVFCSSPSSASQPFILSGSGTLGWDLCGANLVNRSDKVLVLSTGFFSDSFSNCLKVYSDHVDILEAESFGDVVDLQKFKSKISNLQYDVITITQTDTSSGVLSNVEEISKIIKDVSPNSLIVVDAVCATACESLEFDSWGIDYVLTASQKAIGVPAGLSISIASKRAIEKALSKEKPTSFFADMKRWIPIMQAYEAGKGAYFATPAVQLVHALDVSLDELLASGSIHDRINAHKVASDNFKNKLVNELGLKLVPTSPSHAAHGLSVVYYPEGINGGDLLAKMAENGFTIASGIYKDYKDKYFRIGHMGDSVVGQRKDEFPQCYEALKKSLQQLGYKK</sequence>
<dbReference type="Pfam" id="PF00266">
    <property type="entry name" value="Aminotran_5"/>
    <property type="match status" value="1"/>
</dbReference>
<proteinExistence type="inferred from homology"/>
<evidence type="ECO:0000256" key="5">
    <source>
        <dbReference type="ARBA" id="ARBA00022679"/>
    </source>
</evidence>
<dbReference type="GO" id="GO:0004760">
    <property type="term" value="F:L-serine-pyruvate transaminase activity"/>
    <property type="evidence" value="ECO:0007669"/>
    <property type="project" value="TreeGrafter"/>
</dbReference>
<comment type="similarity">
    <text evidence="2 9">Belongs to the class-V pyridoxal-phosphate-dependent aminotransferase family.</text>
</comment>